<dbReference type="VEuPathDB" id="FungiDB:FOIG_07757"/>
<reference evidence="1" key="1">
    <citation type="submission" date="2011-11" db="EMBL/GenBank/DDBJ databases">
        <title>The Genome Sequence of Fusarium oxysporum II5.</title>
        <authorList>
            <consortium name="The Broad Institute Genome Sequencing Platform"/>
            <person name="Ma L.-J."/>
            <person name="Gale L.R."/>
            <person name="Schwartz D.C."/>
            <person name="Zhou S."/>
            <person name="Corby-Kistler H."/>
            <person name="Young S.K."/>
            <person name="Zeng Q."/>
            <person name="Gargeya S."/>
            <person name="Fitzgerald M."/>
            <person name="Haas B."/>
            <person name="Abouelleil A."/>
            <person name="Alvarado L."/>
            <person name="Arachchi H.M."/>
            <person name="Berlin A."/>
            <person name="Brown A."/>
            <person name="Chapman S.B."/>
            <person name="Chen Z."/>
            <person name="Dunbar C."/>
            <person name="Freedman E."/>
            <person name="Gearin G."/>
            <person name="Goldberg J."/>
            <person name="Griggs A."/>
            <person name="Gujja S."/>
            <person name="Heiman D."/>
            <person name="Howarth C."/>
            <person name="Larson L."/>
            <person name="Lui A."/>
            <person name="MacDonald P.J.P."/>
            <person name="Montmayeur A."/>
            <person name="Murphy C."/>
            <person name="Neiman D."/>
            <person name="Pearson M."/>
            <person name="Priest M."/>
            <person name="Roberts A."/>
            <person name="Saif S."/>
            <person name="Shea T."/>
            <person name="Shenoy N."/>
            <person name="Sisk P."/>
            <person name="Stolte C."/>
            <person name="Sykes S."/>
            <person name="Wortman J."/>
            <person name="Nusbaum C."/>
            <person name="Birren B."/>
        </authorList>
    </citation>
    <scope>NUCLEOTIDE SEQUENCE [LARGE SCALE GENOMIC DNA]</scope>
    <source>
        <strain evidence="1">54006</strain>
    </source>
</reference>
<organism evidence="1">
    <name type="scientific">Fusarium odoratissimum (strain NRRL 54006)</name>
    <dbReference type="NCBI Taxonomy" id="1089451"/>
    <lineage>
        <taxon>Eukaryota</taxon>
        <taxon>Fungi</taxon>
        <taxon>Dikarya</taxon>
        <taxon>Ascomycota</taxon>
        <taxon>Pezizomycotina</taxon>
        <taxon>Sordariomycetes</taxon>
        <taxon>Hypocreomycetidae</taxon>
        <taxon>Hypocreales</taxon>
        <taxon>Nectriaceae</taxon>
        <taxon>Fusarium</taxon>
        <taxon>Fusarium oxysporum species complex</taxon>
        <taxon>Fusarium oxysporum f. sp. cubense (strain race 4)</taxon>
    </lineage>
</organism>
<dbReference type="HOGENOM" id="CLU_2372885_0_0_1"/>
<reference evidence="1" key="2">
    <citation type="submission" date="2012-05" db="EMBL/GenBank/DDBJ databases">
        <title>The Genome Annotation of Fusarium oxysporum II5.</title>
        <authorList>
            <consortium name="The Broad Institute Genomics Platform"/>
            <person name="Ma L.-J."/>
            <person name="Corby-Kistler H."/>
            <person name="Broz K."/>
            <person name="Gale L.R."/>
            <person name="Jonkers W."/>
            <person name="O'Donnell K."/>
            <person name="Ploetz R."/>
            <person name="Steinberg C."/>
            <person name="Schwartz D.C."/>
            <person name="VanEtten H."/>
            <person name="Zhou S."/>
            <person name="Young S.K."/>
            <person name="Zeng Q."/>
            <person name="Gargeya S."/>
            <person name="Fitzgerald M."/>
            <person name="Abouelleil A."/>
            <person name="Alvarado L."/>
            <person name="Chapman S.B."/>
            <person name="Gainer-Dewar J."/>
            <person name="Goldberg J."/>
            <person name="Griggs A."/>
            <person name="Gujja S."/>
            <person name="Hansen M."/>
            <person name="Howarth C."/>
            <person name="Imamovic A."/>
            <person name="Ireland A."/>
            <person name="Larimer J."/>
            <person name="McCowan C."/>
            <person name="Murphy C."/>
            <person name="Pearson M."/>
            <person name="Poon T.W."/>
            <person name="Priest M."/>
            <person name="Roberts A."/>
            <person name="Saif S."/>
            <person name="Shea T."/>
            <person name="Sykes S."/>
            <person name="Wortman J."/>
            <person name="Nusbaum C."/>
            <person name="Birren B."/>
        </authorList>
    </citation>
    <scope>NUCLEOTIDE SEQUENCE</scope>
    <source>
        <strain evidence="1">54006</strain>
    </source>
</reference>
<sequence length="101" mass="11280">MALGKKPYPKATVKKIIKAHSNHNLKKNADVTVRLDVLMIANAANVYLLVLDLPRLRPIHGNSYQRSGDPFETVGRTRSLCEERQEGDESMSCEASSLRIC</sequence>
<dbReference type="AlphaFoldDB" id="X0KVW2"/>
<protein>
    <submittedName>
        <fullName evidence="1">Uncharacterized protein</fullName>
    </submittedName>
</protein>
<dbReference type="GO" id="GO:0046982">
    <property type="term" value="F:protein heterodimerization activity"/>
    <property type="evidence" value="ECO:0007669"/>
    <property type="project" value="InterPro"/>
</dbReference>
<evidence type="ECO:0000313" key="1">
    <source>
        <dbReference type="EMBL" id="EXM00875.1"/>
    </source>
</evidence>
<accession>X0KVW2</accession>
<dbReference type="Proteomes" id="UP000030685">
    <property type="component" value="Unassembled WGS sequence"/>
</dbReference>
<dbReference type="InterPro" id="IPR009072">
    <property type="entry name" value="Histone-fold"/>
</dbReference>
<gene>
    <name evidence="1" type="ORF">FOIG_07757</name>
</gene>
<dbReference type="GeneID" id="42032932"/>
<dbReference type="Gene3D" id="1.10.20.10">
    <property type="entry name" value="Histone, subunit A"/>
    <property type="match status" value="1"/>
</dbReference>
<dbReference type="EMBL" id="JH658282">
    <property type="protein sequence ID" value="EXM00875.1"/>
    <property type="molecule type" value="Genomic_DNA"/>
</dbReference>
<name>X0KVW2_FUSO5</name>
<dbReference type="RefSeq" id="XP_031062964.1">
    <property type="nucleotide sequence ID" value="XM_031207431.1"/>
</dbReference>
<proteinExistence type="predicted"/>